<evidence type="ECO:0000313" key="2">
    <source>
        <dbReference type="EMBL" id="WWC60427.1"/>
    </source>
</evidence>
<feature type="compositionally biased region" description="Polar residues" evidence="1">
    <location>
        <begin position="1"/>
        <end position="11"/>
    </location>
</feature>
<dbReference type="RefSeq" id="XP_065824748.1">
    <property type="nucleotide sequence ID" value="XM_065968676.1"/>
</dbReference>
<organism evidence="2 3">
    <name type="scientific">Kwoniella dejecticola CBS 10117</name>
    <dbReference type="NCBI Taxonomy" id="1296121"/>
    <lineage>
        <taxon>Eukaryota</taxon>
        <taxon>Fungi</taxon>
        <taxon>Dikarya</taxon>
        <taxon>Basidiomycota</taxon>
        <taxon>Agaricomycotina</taxon>
        <taxon>Tremellomycetes</taxon>
        <taxon>Tremellales</taxon>
        <taxon>Cryptococcaceae</taxon>
        <taxon>Kwoniella</taxon>
    </lineage>
</organism>
<reference evidence="2" key="2">
    <citation type="submission" date="2024-02" db="EMBL/GenBank/DDBJ databases">
        <title>Comparative genomics of Cryptococcus and Kwoniella reveals pathogenesis evolution and contrasting modes of karyotype evolution via chromosome fusion or intercentromeric recombination.</title>
        <authorList>
            <person name="Coelho M.A."/>
            <person name="David-Palma M."/>
            <person name="Shea T."/>
            <person name="Bowers K."/>
            <person name="McGinley-Smith S."/>
            <person name="Mohammad A.W."/>
            <person name="Gnirke A."/>
            <person name="Yurkov A.M."/>
            <person name="Nowrousian M."/>
            <person name="Sun S."/>
            <person name="Cuomo C.A."/>
            <person name="Heitman J."/>
        </authorList>
    </citation>
    <scope>NUCLEOTIDE SEQUENCE</scope>
    <source>
        <strain evidence="2">CBS 10117</strain>
    </source>
</reference>
<keyword evidence="3" id="KW-1185">Reference proteome</keyword>
<reference evidence="2" key="1">
    <citation type="submission" date="2013-07" db="EMBL/GenBank/DDBJ databases">
        <authorList>
            <consortium name="The Broad Institute Genome Sequencing Platform"/>
            <person name="Cuomo C."/>
            <person name="Litvintseva A."/>
            <person name="Chen Y."/>
            <person name="Heitman J."/>
            <person name="Sun S."/>
            <person name="Springer D."/>
            <person name="Dromer F."/>
            <person name="Young S.K."/>
            <person name="Zeng Q."/>
            <person name="Gargeya S."/>
            <person name="Fitzgerald M."/>
            <person name="Abouelleil A."/>
            <person name="Alvarado L."/>
            <person name="Berlin A.M."/>
            <person name="Chapman S.B."/>
            <person name="Dewar J."/>
            <person name="Goldberg J."/>
            <person name="Griggs A."/>
            <person name="Gujja S."/>
            <person name="Hansen M."/>
            <person name="Howarth C."/>
            <person name="Imamovic A."/>
            <person name="Larimer J."/>
            <person name="McCowan C."/>
            <person name="Murphy C."/>
            <person name="Pearson M."/>
            <person name="Priest M."/>
            <person name="Roberts A."/>
            <person name="Saif S."/>
            <person name="Shea T."/>
            <person name="Sykes S."/>
            <person name="Wortman J."/>
            <person name="Nusbaum C."/>
            <person name="Birren B."/>
        </authorList>
    </citation>
    <scope>NUCLEOTIDE SEQUENCE</scope>
    <source>
        <strain evidence="2">CBS 10117</strain>
    </source>
</reference>
<gene>
    <name evidence="2" type="ORF">I303_102999</name>
</gene>
<proteinExistence type="predicted"/>
<dbReference type="GeneID" id="90830084"/>
<feature type="region of interest" description="Disordered" evidence="1">
    <location>
        <begin position="1"/>
        <end position="93"/>
    </location>
</feature>
<evidence type="ECO:0000256" key="1">
    <source>
        <dbReference type="SAM" id="MobiDB-lite"/>
    </source>
</evidence>
<dbReference type="EMBL" id="CP144532">
    <property type="protein sequence ID" value="WWC60427.1"/>
    <property type="molecule type" value="Genomic_DNA"/>
</dbReference>
<dbReference type="Proteomes" id="UP000078595">
    <property type="component" value="Chromosome 3"/>
</dbReference>
<name>A0AAJ8MGP8_9TREE</name>
<dbReference type="AlphaFoldDB" id="A0AAJ8MGP8"/>
<feature type="compositionally biased region" description="Polar residues" evidence="1">
    <location>
        <begin position="25"/>
        <end position="38"/>
    </location>
</feature>
<accession>A0AAJ8MGP8</accession>
<sequence>MTIQSENTLLRQENEQLKRKDTTPRAGTTITNLRSHCISTPDALEKVGKMEEERAAKKQKKASGKKGKHASKGPESDPEPNPFRAMALGESYE</sequence>
<dbReference type="KEGG" id="kdj:90830084"/>
<feature type="compositionally biased region" description="Basic and acidic residues" evidence="1">
    <location>
        <begin position="43"/>
        <end position="56"/>
    </location>
</feature>
<feature type="compositionally biased region" description="Basic residues" evidence="1">
    <location>
        <begin position="57"/>
        <end position="71"/>
    </location>
</feature>
<evidence type="ECO:0000313" key="3">
    <source>
        <dbReference type="Proteomes" id="UP000078595"/>
    </source>
</evidence>
<feature type="compositionally biased region" description="Basic and acidic residues" evidence="1">
    <location>
        <begin position="12"/>
        <end position="23"/>
    </location>
</feature>
<protein>
    <submittedName>
        <fullName evidence="2">Uncharacterized protein</fullName>
    </submittedName>
</protein>